<evidence type="ECO:0000313" key="1">
    <source>
        <dbReference type="EMBL" id="MSB22906.1"/>
    </source>
</evidence>
<proteinExistence type="predicted"/>
<comment type="caution">
    <text evidence="1">The sequence shown here is derived from an EMBL/GenBank/DDBJ whole genome shotgun (WGS) entry which is preliminary data.</text>
</comment>
<dbReference type="EMBL" id="WKPR01000057">
    <property type="protein sequence ID" value="MSB22906.1"/>
    <property type="molecule type" value="Genomic_DNA"/>
</dbReference>
<sequence>MTSIHLSNIFGLPSGVEKIAYWRVFGQKLVSSCTAGMFSWEQAQSFHIIGGIPIQANGMQFLARIPNVPDDEELLPSLTAGVWIFSNGLGSVGNNGELASASPVEKRHLQLVLEPKCPDLSGIHSLRKADLLLPSGRITVYIEDSNEYDLICWKTDMLERTPEQYRRIEGDQIFVDKSAILNACLYGTG</sequence>
<dbReference type="RefSeq" id="WP_133248333.1">
    <property type="nucleotide sequence ID" value="NZ_WKPR01000057.1"/>
</dbReference>
<protein>
    <submittedName>
        <fullName evidence="1">Uncharacterized protein</fullName>
    </submittedName>
</protein>
<reference evidence="1 2" key="1">
    <citation type="journal article" date="2019" name="Nat. Med.">
        <title>A library of human gut bacterial isolates paired with longitudinal multiomics data enables mechanistic microbiome research.</title>
        <authorList>
            <person name="Poyet M."/>
            <person name="Groussin M."/>
            <person name="Gibbons S.M."/>
            <person name="Avila-Pacheco J."/>
            <person name="Jiang X."/>
            <person name="Kearney S.M."/>
            <person name="Perrotta A.R."/>
            <person name="Berdy B."/>
            <person name="Zhao S."/>
            <person name="Lieberman T.D."/>
            <person name="Swanson P.K."/>
            <person name="Smith M."/>
            <person name="Roesemann S."/>
            <person name="Alexander J.E."/>
            <person name="Rich S.A."/>
            <person name="Livny J."/>
            <person name="Vlamakis H."/>
            <person name="Clish C."/>
            <person name="Bullock K."/>
            <person name="Deik A."/>
            <person name="Scott J."/>
            <person name="Pierce K.A."/>
            <person name="Xavier R.J."/>
            <person name="Alm E.J."/>
        </authorList>
    </citation>
    <scope>NUCLEOTIDE SEQUENCE [LARGE SCALE GENOMIC DNA]</scope>
    <source>
        <strain evidence="1 2">BIOML-A2</strain>
    </source>
</reference>
<dbReference type="Proteomes" id="UP000434475">
    <property type="component" value="Unassembled WGS sequence"/>
</dbReference>
<organism evidence="1 2">
    <name type="scientific">Flavonifractor plautii</name>
    <name type="common">Fusobacterium plautii</name>
    <dbReference type="NCBI Taxonomy" id="292800"/>
    <lineage>
        <taxon>Bacteria</taxon>
        <taxon>Bacillati</taxon>
        <taxon>Bacillota</taxon>
        <taxon>Clostridia</taxon>
        <taxon>Eubacteriales</taxon>
        <taxon>Oscillospiraceae</taxon>
        <taxon>Flavonifractor</taxon>
    </lineage>
</organism>
<evidence type="ECO:0000313" key="2">
    <source>
        <dbReference type="Proteomes" id="UP000434475"/>
    </source>
</evidence>
<dbReference type="AlphaFoldDB" id="A0A6I2RCH1"/>
<name>A0A6I2RCH1_FLAPL</name>
<gene>
    <name evidence="1" type="ORF">GKE97_25970</name>
</gene>
<accession>A0A6I2RCH1</accession>